<dbReference type="EMBL" id="FJOF01000003">
    <property type="protein sequence ID" value="CZR38204.1"/>
    <property type="molecule type" value="Genomic_DNA"/>
</dbReference>
<protein>
    <submittedName>
        <fullName evidence="1">Uncharacterized protein</fullName>
    </submittedName>
</protein>
<organism evidence="1 2">
    <name type="scientific">Fusarium proliferatum (strain ET1)</name>
    <name type="common">Orchid endophyte fungus</name>
    <dbReference type="NCBI Taxonomy" id="1227346"/>
    <lineage>
        <taxon>Eukaryota</taxon>
        <taxon>Fungi</taxon>
        <taxon>Dikarya</taxon>
        <taxon>Ascomycota</taxon>
        <taxon>Pezizomycotina</taxon>
        <taxon>Sordariomycetes</taxon>
        <taxon>Hypocreomycetidae</taxon>
        <taxon>Hypocreales</taxon>
        <taxon>Nectriaceae</taxon>
        <taxon>Fusarium</taxon>
        <taxon>Fusarium fujikuroi species complex</taxon>
    </lineage>
</organism>
<evidence type="ECO:0000313" key="1">
    <source>
        <dbReference type="EMBL" id="CZR38204.1"/>
    </source>
</evidence>
<dbReference type="RefSeq" id="XP_031078797.1">
    <property type="nucleotide sequence ID" value="XM_031228463.1"/>
</dbReference>
<sequence length="453" mass="50618">MNSSPEPSQHSQGFAALAPPEGSGVLRVDSLPEVMRTEAGFFSHFLIEVVPNAIYHQTWKQKDLKDPGFPRGDYTRKNAPLKDAIAYYASTSVYHVEENGGWKSGGTRALFHSTDYSYSWIRGPNKAVLLAFPLADYRRYPRLVIDTTLPVRGLYFPQLFSEPYYKGLCRVSQVLFYKHDAIYIPFTSGSFEKDAQWHPSVGFITHKGDRHTMSGDKGLHYFEDKCLDIRIAELMIALSIDMRDMNPIEIPIGLPVTPIPGVEQQKVYEHPAFQYMNSLGASSVGGHGGPPYHQISRNDFGPYHVWMDAHISKNEGIEYVFKPADESTLLGIIKTLVGSALNLIPFVGPLASVSWSLIFDAITDPDKLRELGNLTGVETDILKMQLKEISKLAKGLKIKKGHWDVGNDDDILRDLERKAIEEALAQEDREANEHALPVDKPTGAIVFATNQSV</sequence>
<name>A0A1L7VD32_FUSPR</name>
<dbReference type="Proteomes" id="UP000183971">
    <property type="component" value="Unassembled WGS sequence"/>
</dbReference>
<proteinExistence type="predicted"/>
<dbReference type="GeneID" id="42051484"/>
<dbReference type="VEuPathDB" id="FungiDB:FPRO_06605"/>
<comment type="caution">
    <text evidence="1">The sequence shown here is derived from an EMBL/GenBank/DDBJ whole genome shotgun (WGS) entry which is preliminary data.</text>
</comment>
<accession>A0A1L7VD32</accession>
<evidence type="ECO:0000313" key="2">
    <source>
        <dbReference type="Proteomes" id="UP000183971"/>
    </source>
</evidence>
<gene>
    <name evidence="1" type="ORF">FPRO_06605</name>
</gene>
<reference evidence="2" key="1">
    <citation type="journal article" date="2016" name="Genome Biol. Evol.">
        <title>Comparative 'omics' of the Fusarium fujikuroi species complex highlights differences in genetic potential and metabolite synthesis.</title>
        <authorList>
            <person name="Niehaus E.-M."/>
            <person name="Muensterkoetter M."/>
            <person name="Proctor R.H."/>
            <person name="Brown D.W."/>
            <person name="Sharon A."/>
            <person name="Idan Y."/>
            <person name="Oren-Young L."/>
            <person name="Sieber C.M."/>
            <person name="Novak O."/>
            <person name="Pencik A."/>
            <person name="Tarkowska D."/>
            <person name="Hromadova K."/>
            <person name="Freeman S."/>
            <person name="Maymon M."/>
            <person name="Elazar M."/>
            <person name="Youssef S.A."/>
            <person name="El-Shabrawy E.S.M."/>
            <person name="Shalaby A.B.A."/>
            <person name="Houterman P."/>
            <person name="Brock N.L."/>
            <person name="Burkhardt I."/>
            <person name="Tsavkelova E.A."/>
            <person name="Dickschat J.S."/>
            <person name="Galuszka P."/>
            <person name="Gueldener U."/>
            <person name="Tudzynski B."/>
        </authorList>
    </citation>
    <scope>NUCLEOTIDE SEQUENCE [LARGE SCALE GENOMIC DNA]</scope>
    <source>
        <strain evidence="2">ET1</strain>
    </source>
</reference>
<dbReference type="AlphaFoldDB" id="A0A1L7VD32"/>
<keyword evidence="2" id="KW-1185">Reference proteome</keyword>